<comment type="caution">
    <text evidence="7">The sequence shown here is derived from an EMBL/GenBank/DDBJ whole genome shotgun (WGS) entry which is preliminary data.</text>
</comment>
<evidence type="ECO:0000256" key="3">
    <source>
        <dbReference type="ARBA" id="ARBA00022912"/>
    </source>
</evidence>
<dbReference type="SUPFAM" id="SSF81606">
    <property type="entry name" value="PP2C-like"/>
    <property type="match status" value="1"/>
</dbReference>
<feature type="compositionally biased region" description="Polar residues" evidence="5">
    <location>
        <begin position="1"/>
        <end position="20"/>
    </location>
</feature>
<dbReference type="PANTHER" id="PTHR47992">
    <property type="entry name" value="PROTEIN PHOSPHATASE"/>
    <property type="match status" value="1"/>
</dbReference>
<evidence type="ECO:0000313" key="8">
    <source>
        <dbReference type="Proteomes" id="UP001527925"/>
    </source>
</evidence>
<keyword evidence="3 4" id="KW-0904">Protein phosphatase</keyword>
<dbReference type="EMBL" id="JADGIZ020000005">
    <property type="protein sequence ID" value="KAL2918677.1"/>
    <property type="molecule type" value="Genomic_DNA"/>
</dbReference>
<evidence type="ECO:0000256" key="2">
    <source>
        <dbReference type="ARBA" id="ARBA00022801"/>
    </source>
</evidence>
<dbReference type="Pfam" id="PF00481">
    <property type="entry name" value="PP2C"/>
    <property type="match status" value="1"/>
</dbReference>
<evidence type="ECO:0000313" key="7">
    <source>
        <dbReference type="EMBL" id="KAL2918677.1"/>
    </source>
</evidence>
<dbReference type="Proteomes" id="UP001527925">
    <property type="component" value="Unassembled WGS sequence"/>
</dbReference>
<evidence type="ECO:0000256" key="4">
    <source>
        <dbReference type="RuleBase" id="RU003465"/>
    </source>
</evidence>
<proteinExistence type="inferred from homology"/>
<keyword evidence="1" id="KW-0479">Metal-binding</keyword>
<organism evidence="7 8">
    <name type="scientific">Polyrhizophydium stewartii</name>
    <dbReference type="NCBI Taxonomy" id="2732419"/>
    <lineage>
        <taxon>Eukaryota</taxon>
        <taxon>Fungi</taxon>
        <taxon>Fungi incertae sedis</taxon>
        <taxon>Chytridiomycota</taxon>
        <taxon>Chytridiomycota incertae sedis</taxon>
        <taxon>Chytridiomycetes</taxon>
        <taxon>Rhizophydiales</taxon>
        <taxon>Rhizophydiales incertae sedis</taxon>
        <taxon>Polyrhizophydium</taxon>
    </lineage>
</organism>
<gene>
    <name evidence="7" type="ORF">HK105_201511</name>
</gene>
<dbReference type="Gene3D" id="3.60.40.10">
    <property type="entry name" value="PPM-type phosphatase domain"/>
    <property type="match status" value="1"/>
</dbReference>
<sequence length="294" mass="31088">MGTAPHISNSGGLQVGSTSELGGRERQQDELLVKLDAFTAPCGTPAHLFAVFDGHGSEGHKAAAAVKKHTLATVVAQKNKLLADPAQAFKDIYNQIHEELLDDSSIDAYMSGTTAVIVLLVGDKLHVSHVGDSRLVVVSEENGVYSGLQVTRDHTCDLDDEYARVKGTGARVEQLQNGDVLDGPLRIFKGSLPYPGIVVTRSLGDSVATKLGVLHEPEVTTISLTPHDKFLVLATDGLWDALSVKNATDIIAAHSDAQQAAVALTAAGLERLHALKLDDNTTTIVVKLAHTSSP</sequence>
<dbReference type="InterPro" id="IPR015655">
    <property type="entry name" value="PP2C"/>
</dbReference>
<evidence type="ECO:0000256" key="1">
    <source>
        <dbReference type="ARBA" id="ARBA00022723"/>
    </source>
</evidence>
<feature type="domain" description="PPM-type phosphatase" evidence="6">
    <location>
        <begin position="14"/>
        <end position="288"/>
    </location>
</feature>
<dbReference type="InterPro" id="IPR036457">
    <property type="entry name" value="PPM-type-like_dom_sf"/>
</dbReference>
<keyword evidence="8" id="KW-1185">Reference proteome</keyword>
<name>A0ABR4NGN4_9FUNG</name>
<feature type="region of interest" description="Disordered" evidence="5">
    <location>
        <begin position="1"/>
        <end position="21"/>
    </location>
</feature>
<evidence type="ECO:0000256" key="5">
    <source>
        <dbReference type="SAM" id="MobiDB-lite"/>
    </source>
</evidence>
<keyword evidence="2 4" id="KW-0378">Hydrolase</keyword>
<dbReference type="InterPro" id="IPR001932">
    <property type="entry name" value="PPM-type_phosphatase-like_dom"/>
</dbReference>
<accession>A0ABR4NGN4</accession>
<protein>
    <recommendedName>
        <fullName evidence="6">PPM-type phosphatase domain-containing protein</fullName>
    </recommendedName>
</protein>
<evidence type="ECO:0000259" key="6">
    <source>
        <dbReference type="PROSITE" id="PS51746"/>
    </source>
</evidence>
<dbReference type="SMART" id="SM00332">
    <property type="entry name" value="PP2Cc"/>
    <property type="match status" value="1"/>
</dbReference>
<dbReference type="InterPro" id="IPR000222">
    <property type="entry name" value="PP2C_BS"/>
</dbReference>
<dbReference type="SMART" id="SM00331">
    <property type="entry name" value="PP2C_SIG"/>
    <property type="match status" value="1"/>
</dbReference>
<dbReference type="CDD" id="cd00143">
    <property type="entry name" value="PP2Cc"/>
    <property type="match status" value="1"/>
</dbReference>
<comment type="similarity">
    <text evidence="4">Belongs to the PP2C family.</text>
</comment>
<dbReference type="PROSITE" id="PS01032">
    <property type="entry name" value="PPM_1"/>
    <property type="match status" value="1"/>
</dbReference>
<dbReference type="PROSITE" id="PS51746">
    <property type="entry name" value="PPM_2"/>
    <property type="match status" value="1"/>
</dbReference>
<reference evidence="7 8" key="1">
    <citation type="submission" date="2023-09" db="EMBL/GenBank/DDBJ databases">
        <title>Pangenome analysis of Batrachochytrium dendrobatidis and related Chytrids.</title>
        <authorList>
            <person name="Yacoub M.N."/>
            <person name="Stajich J.E."/>
            <person name="James T.Y."/>
        </authorList>
    </citation>
    <scope>NUCLEOTIDE SEQUENCE [LARGE SCALE GENOMIC DNA]</scope>
    <source>
        <strain evidence="7 8">JEL0888</strain>
    </source>
</reference>